<accession>A0AAD1Y258</accession>
<comment type="caution">
    <text evidence="2">The sequence shown here is derived from an EMBL/GenBank/DDBJ whole genome shotgun (WGS) entry which is preliminary data.</text>
</comment>
<evidence type="ECO:0000256" key="1">
    <source>
        <dbReference type="SAM" id="MobiDB-lite"/>
    </source>
</evidence>
<proteinExistence type="predicted"/>
<dbReference type="EMBL" id="CAMPGE010026258">
    <property type="protein sequence ID" value="CAI2383953.1"/>
    <property type="molecule type" value="Genomic_DNA"/>
</dbReference>
<protein>
    <submittedName>
        <fullName evidence="2">Uncharacterized protein</fullName>
    </submittedName>
</protein>
<evidence type="ECO:0000313" key="2">
    <source>
        <dbReference type="EMBL" id="CAI2383953.1"/>
    </source>
</evidence>
<reference evidence="2" key="1">
    <citation type="submission" date="2023-07" db="EMBL/GenBank/DDBJ databases">
        <authorList>
            <consortium name="AG Swart"/>
            <person name="Singh M."/>
            <person name="Singh A."/>
            <person name="Seah K."/>
            <person name="Emmerich C."/>
        </authorList>
    </citation>
    <scope>NUCLEOTIDE SEQUENCE</scope>
    <source>
        <strain evidence="2">DP1</strain>
    </source>
</reference>
<feature type="compositionally biased region" description="Basic and acidic residues" evidence="1">
    <location>
        <begin position="161"/>
        <end position="172"/>
    </location>
</feature>
<name>A0AAD1Y258_EUPCR</name>
<feature type="region of interest" description="Disordered" evidence="1">
    <location>
        <begin position="155"/>
        <end position="184"/>
    </location>
</feature>
<dbReference type="Proteomes" id="UP001295684">
    <property type="component" value="Unassembled WGS sequence"/>
</dbReference>
<organism evidence="2 3">
    <name type="scientific">Euplotes crassus</name>
    <dbReference type="NCBI Taxonomy" id="5936"/>
    <lineage>
        <taxon>Eukaryota</taxon>
        <taxon>Sar</taxon>
        <taxon>Alveolata</taxon>
        <taxon>Ciliophora</taxon>
        <taxon>Intramacronucleata</taxon>
        <taxon>Spirotrichea</taxon>
        <taxon>Hypotrichia</taxon>
        <taxon>Euplotida</taxon>
        <taxon>Euplotidae</taxon>
        <taxon>Moneuplotes</taxon>
    </lineage>
</organism>
<gene>
    <name evidence="2" type="ORF">ECRASSUSDP1_LOCUS25472</name>
</gene>
<dbReference type="AlphaFoldDB" id="A0AAD1Y258"/>
<sequence>MKVNSRTLSCTSKNLNFYLKSISGRFPSRISRQADSDGTPKLKFRHRDIVPAKIMKQGMIIGNVLITKCAPKKKRVPQQLSQSLENRLLGSRRTEVNFKPHKGRNKDLKVLYHPCENLRSKRKSLRHSNRMHKNNNGFHVSPTCTVHSELSKSLNTVQTKAKFESDSQKEPHSLGSPHHSIHNRSVNWGTSTGKQWFNVSQREPQKHIQSFIQETTGRNNVTYDQAASLQSTRYLQELSDGHFQHQHGKISLKTKTTPFCVEPLHPLPDLSYFLGHDSLEGINQSPNPHLEPSPEKPNLKKKRLINKRNEMIQKNKAVFGVKGKMLKIHNKVEDIVSNKYDVGLHPLLSL</sequence>
<keyword evidence="3" id="KW-1185">Reference proteome</keyword>
<evidence type="ECO:0000313" key="3">
    <source>
        <dbReference type="Proteomes" id="UP001295684"/>
    </source>
</evidence>